<name>A0A563ET79_9PSEU</name>
<sequence>MNTFPSVTGKSRILLDALLEGPKSMAELGELLDTQYVATYVLRLRKALGEPGLVHTTFTGYRLELPPRPAPVFQLPAPVGGFVGRADEISWLSAGLPGTVLISGPPGIGKTALATSVGHEVRSRFPGGQLYVNLRGYSPEPPLSPSVVLSRFLRSLGVERVPDDLAGEFRKLLRDSRILVVLDNAASVEQVTPLLPLDPTCGVLITSRSSLALDAAEVRLGTLHPDEAESLLGSLGSGAPIQRLAEWCGYYPLALRIAAGNLVDRPDVAASVDDLLASDRMALAVDDDAEVRRTFDLSFAALSPADASLFGLLGAVPGQDFSLDGAAALAGGPVSLDRLVSANLVQQAGARYSMHDLLREYALERAGDVSVARQRLFSWYLTHAQTVSAALYPEAAVLPPTGLPSVDAALTWINAERSNVLAAAEDCARNGPAAWSWQLVDAVGGFFGAQANGVEYLSAASLALAAARSVGDRAAEALMVVRIASAYRNRGELRRALDMFDGVPLDCGDPWVPSMRGTLQLELGDLAAARESFNAVLALGDLPQVRISGLYGLSTLAVLAGDFTGAAEMLRSGVSLARAHDLANLEATCLTFLALCHAEWAEHAHAISLLRRALELRGERGTPHLRTGVLTYLAVVLSQAGHVDEARSTVTEALDALPSLGGATRIESMVHHAHGVVLDALGLESRAAYSLALELAVAASSPYDEMRARLGLGDLSGAWTLAARHGYFIRIPGTASREQ</sequence>
<dbReference type="AlphaFoldDB" id="A0A563ET79"/>
<evidence type="ECO:0000313" key="2">
    <source>
        <dbReference type="EMBL" id="TWP50889.1"/>
    </source>
</evidence>
<dbReference type="Pfam" id="PF00931">
    <property type="entry name" value="NB-ARC"/>
    <property type="match status" value="1"/>
</dbReference>
<protein>
    <recommendedName>
        <fullName evidence="1">AAA+ ATPase domain-containing protein</fullName>
    </recommendedName>
</protein>
<dbReference type="EMBL" id="VOBR01000010">
    <property type="protein sequence ID" value="TWP50889.1"/>
    <property type="molecule type" value="Genomic_DNA"/>
</dbReference>
<comment type="caution">
    <text evidence="2">The sequence shown here is derived from an EMBL/GenBank/DDBJ whole genome shotgun (WGS) entry which is preliminary data.</text>
</comment>
<dbReference type="Gene3D" id="3.40.50.300">
    <property type="entry name" value="P-loop containing nucleotide triphosphate hydrolases"/>
    <property type="match status" value="1"/>
</dbReference>
<proteinExistence type="predicted"/>
<dbReference type="SMART" id="SM00382">
    <property type="entry name" value="AAA"/>
    <property type="match status" value="1"/>
</dbReference>
<dbReference type="InterPro" id="IPR011990">
    <property type="entry name" value="TPR-like_helical_dom_sf"/>
</dbReference>
<dbReference type="PANTHER" id="PTHR47691:SF3">
    <property type="entry name" value="HTH-TYPE TRANSCRIPTIONAL REGULATOR RV0890C-RELATED"/>
    <property type="match status" value="1"/>
</dbReference>
<evidence type="ECO:0000259" key="1">
    <source>
        <dbReference type="SMART" id="SM00382"/>
    </source>
</evidence>
<dbReference type="PANTHER" id="PTHR47691">
    <property type="entry name" value="REGULATOR-RELATED"/>
    <property type="match status" value="1"/>
</dbReference>
<dbReference type="InterPro" id="IPR027417">
    <property type="entry name" value="P-loop_NTPase"/>
</dbReference>
<evidence type="ECO:0000313" key="3">
    <source>
        <dbReference type="Proteomes" id="UP000316639"/>
    </source>
</evidence>
<dbReference type="PRINTS" id="PR00364">
    <property type="entry name" value="DISEASERSIST"/>
</dbReference>
<dbReference type="SUPFAM" id="SSF48452">
    <property type="entry name" value="TPR-like"/>
    <property type="match status" value="1"/>
</dbReference>
<gene>
    <name evidence="2" type="ORF">FKR81_17540</name>
</gene>
<dbReference type="GO" id="GO:0043531">
    <property type="term" value="F:ADP binding"/>
    <property type="evidence" value="ECO:0007669"/>
    <property type="project" value="InterPro"/>
</dbReference>
<dbReference type="InterPro" id="IPR003593">
    <property type="entry name" value="AAA+_ATPase"/>
</dbReference>
<dbReference type="Gene3D" id="1.25.40.10">
    <property type="entry name" value="Tetratricopeptide repeat domain"/>
    <property type="match status" value="1"/>
</dbReference>
<reference evidence="2 3" key="1">
    <citation type="submission" date="2019-07" db="EMBL/GenBank/DDBJ databases">
        <title>Lentzea xizangensis sp. nov., isolated from Qinghai-Tibetan Plateau Soils.</title>
        <authorList>
            <person name="Huang J."/>
        </authorList>
    </citation>
    <scope>NUCLEOTIDE SEQUENCE [LARGE SCALE GENOMIC DNA]</scope>
    <source>
        <strain evidence="2 3">FXJ1.1311</strain>
    </source>
</reference>
<keyword evidence="3" id="KW-1185">Reference proteome</keyword>
<dbReference type="InterPro" id="IPR002182">
    <property type="entry name" value="NB-ARC"/>
</dbReference>
<dbReference type="OrthoDB" id="581105at2"/>
<organism evidence="2 3">
    <name type="scientific">Lentzea tibetensis</name>
    <dbReference type="NCBI Taxonomy" id="2591470"/>
    <lineage>
        <taxon>Bacteria</taxon>
        <taxon>Bacillati</taxon>
        <taxon>Actinomycetota</taxon>
        <taxon>Actinomycetes</taxon>
        <taxon>Pseudonocardiales</taxon>
        <taxon>Pseudonocardiaceae</taxon>
        <taxon>Lentzea</taxon>
    </lineage>
</organism>
<dbReference type="SUPFAM" id="SSF52540">
    <property type="entry name" value="P-loop containing nucleoside triphosphate hydrolases"/>
    <property type="match status" value="1"/>
</dbReference>
<feature type="domain" description="AAA+ ATPase" evidence="1">
    <location>
        <begin position="96"/>
        <end position="226"/>
    </location>
</feature>
<dbReference type="Proteomes" id="UP000316639">
    <property type="component" value="Unassembled WGS sequence"/>
</dbReference>
<accession>A0A563ET79</accession>